<proteinExistence type="predicted"/>
<dbReference type="EMBL" id="JAAFYZ010000147">
    <property type="protein sequence ID" value="MBS2551625.1"/>
    <property type="molecule type" value="Genomic_DNA"/>
</dbReference>
<dbReference type="InterPro" id="IPR050491">
    <property type="entry name" value="AmpC-like"/>
</dbReference>
<reference evidence="3 4" key="1">
    <citation type="submission" date="2020-02" db="EMBL/GenBank/DDBJ databases">
        <title>Acidophilic actinobacteria isolated from forest soil.</title>
        <authorList>
            <person name="Golinska P."/>
        </authorList>
    </citation>
    <scope>NUCLEOTIDE SEQUENCE [LARGE SCALE GENOMIC DNA]</scope>
    <source>
        <strain evidence="3 4">NL8</strain>
    </source>
</reference>
<dbReference type="SUPFAM" id="SSF56601">
    <property type="entry name" value="beta-lactamase/transpeptidase-like"/>
    <property type="match status" value="1"/>
</dbReference>
<dbReference type="Proteomes" id="UP000730482">
    <property type="component" value="Unassembled WGS sequence"/>
</dbReference>
<dbReference type="Pfam" id="PF00144">
    <property type="entry name" value="Beta-lactamase"/>
    <property type="match status" value="1"/>
</dbReference>
<dbReference type="PANTHER" id="PTHR46825">
    <property type="entry name" value="D-ALANYL-D-ALANINE-CARBOXYPEPTIDASE/ENDOPEPTIDASE AMPH"/>
    <property type="match status" value="1"/>
</dbReference>
<evidence type="ECO:0000259" key="2">
    <source>
        <dbReference type="Pfam" id="PF00144"/>
    </source>
</evidence>
<protein>
    <submittedName>
        <fullName evidence="3">Beta-lactamase family protein</fullName>
    </submittedName>
</protein>
<name>A0ABS5L0E4_9ACTN</name>
<dbReference type="InterPro" id="IPR012338">
    <property type="entry name" value="Beta-lactam/transpept-like"/>
</dbReference>
<comment type="caution">
    <text evidence="3">The sequence shown here is derived from an EMBL/GenBank/DDBJ whole genome shotgun (WGS) entry which is preliminary data.</text>
</comment>
<dbReference type="PANTHER" id="PTHR46825:SF7">
    <property type="entry name" value="D-ALANYL-D-ALANINE CARBOXYPEPTIDASE"/>
    <property type="match status" value="1"/>
</dbReference>
<dbReference type="Gene3D" id="3.40.710.10">
    <property type="entry name" value="DD-peptidase/beta-lactamase superfamily"/>
    <property type="match status" value="1"/>
</dbReference>
<gene>
    <name evidence="3" type="ORF">KGQ19_32630</name>
</gene>
<feature type="chain" id="PRO_5045443750" evidence="1">
    <location>
        <begin position="29"/>
        <end position="378"/>
    </location>
</feature>
<feature type="signal peptide" evidence="1">
    <location>
        <begin position="1"/>
        <end position="28"/>
    </location>
</feature>
<dbReference type="InterPro" id="IPR001466">
    <property type="entry name" value="Beta-lactam-related"/>
</dbReference>
<sequence length="378" mass="39107">MRTTVKSAAASVAAVAVFSAIGAGTARADVTSSASIMQAGLNQGVADGYPGMIALIRDGGSTQSLSAGYGDAATKTAADPNAQFRIGSLTKAFTSTVVLQLEAEGKLSLDDTVEHWLPGVVDSNGYDGSKITLRELLNHTSGLPDYFSDLTAAAYYANLAPNAAYTPQALVADALATRAPASAPGTTWGYANTNYVLAGMVIQAVTGNSPATEITNRVITPLGLSRTTFPTTNQLTGDYLHGYNAAYGFDGTASNIDMFGAAGALVSTVNDLSTFVHALMSGQLLPAQQMAELETVVPESGSDSIASYGLGIVEEKLPCGKTAWLHDGGVLGYRSYWFSSADGSQQVILAGNEFHGVENDTKGQNDTQEALVNAYCAL</sequence>
<evidence type="ECO:0000313" key="3">
    <source>
        <dbReference type="EMBL" id="MBS2551625.1"/>
    </source>
</evidence>
<keyword evidence="1" id="KW-0732">Signal</keyword>
<organism evidence="3 4">
    <name type="scientific">Catenulispora pinistramenti</name>
    <dbReference type="NCBI Taxonomy" id="2705254"/>
    <lineage>
        <taxon>Bacteria</taxon>
        <taxon>Bacillati</taxon>
        <taxon>Actinomycetota</taxon>
        <taxon>Actinomycetes</taxon>
        <taxon>Catenulisporales</taxon>
        <taxon>Catenulisporaceae</taxon>
        <taxon>Catenulispora</taxon>
    </lineage>
</organism>
<feature type="domain" description="Beta-lactamase-related" evidence="2">
    <location>
        <begin position="46"/>
        <end position="356"/>
    </location>
</feature>
<evidence type="ECO:0000313" key="4">
    <source>
        <dbReference type="Proteomes" id="UP000730482"/>
    </source>
</evidence>
<dbReference type="RefSeq" id="WP_212016416.1">
    <property type="nucleotide sequence ID" value="NZ_JAAFYZ010000147.1"/>
</dbReference>
<accession>A0ABS5L0E4</accession>
<keyword evidence="4" id="KW-1185">Reference proteome</keyword>
<evidence type="ECO:0000256" key="1">
    <source>
        <dbReference type="SAM" id="SignalP"/>
    </source>
</evidence>